<proteinExistence type="predicted"/>
<comment type="caution">
    <text evidence="2">The sequence shown here is derived from an EMBL/GenBank/DDBJ whole genome shotgun (WGS) entry which is preliminary data.</text>
</comment>
<evidence type="ECO:0000256" key="1">
    <source>
        <dbReference type="SAM" id="MobiDB-lite"/>
    </source>
</evidence>
<organism evidence="2 3">
    <name type="scientific">Erythroxylum novogranatense</name>
    <dbReference type="NCBI Taxonomy" id="1862640"/>
    <lineage>
        <taxon>Eukaryota</taxon>
        <taxon>Viridiplantae</taxon>
        <taxon>Streptophyta</taxon>
        <taxon>Embryophyta</taxon>
        <taxon>Tracheophyta</taxon>
        <taxon>Spermatophyta</taxon>
        <taxon>Magnoliopsida</taxon>
        <taxon>eudicotyledons</taxon>
        <taxon>Gunneridae</taxon>
        <taxon>Pentapetalae</taxon>
        <taxon>rosids</taxon>
        <taxon>fabids</taxon>
        <taxon>Malpighiales</taxon>
        <taxon>Erythroxylaceae</taxon>
        <taxon>Erythroxylum</taxon>
    </lineage>
</organism>
<reference evidence="2 3" key="1">
    <citation type="submission" date="2021-09" db="EMBL/GenBank/DDBJ databases">
        <title>Genomic insights and catalytic innovation underlie evolution of tropane alkaloids biosynthesis.</title>
        <authorList>
            <person name="Wang Y.-J."/>
            <person name="Tian T."/>
            <person name="Huang J.-P."/>
            <person name="Huang S.-X."/>
        </authorList>
    </citation>
    <scope>NUCLEOTIDE SEQUENCE [LARGE SCALE GENOMIC DNA]</scope>
    <source>
        <strain evidence="2">KIB-2018</strain>
        <tissue evidence="2">Leaf</tissue>
    </source>
</reference>
<accession>A0AAV8SCV3</accession>
<evidence type="ECO:0000313" key="3">
    <source>
        <dbReference type="Proteomes" id="UP001159364"/>
    </source>
</evidence>
<sequence>MDEKMNTVEKKVDKVVGDMASLFECMRQIQESLGQRRARTQSGLAEYGGGEMGNKITDPLLNTFISPLPSMMLGSPNRPLEEIGRRHLPPHPSRGMEVEKWVIKFTDPRYKYLHFSFTKHDAGSPNDPWRKSVGATSHHTHQGEPYPNRMFEGGSHNRRTLLIHLSVGGEEIQRKKAGLLLPIDANLDKTQITVISNSIYY</sequence>
<dbReference type="EMBL" id="JAIWQS010000011">
    <property type="protein sequence ID" value="KAJ8750027.1"/>
    <property type="molecule type" value="Genomic_DNA"/>
</dbReference>
<name>A0AAV8SCV3_9ROSI</name>
<gene>
    <name evidence="2" type="ORF">K2173_013942</name>
</gene>
<dbReference type="Proteomes" id="UP001159364">
    <property type="component" value="Linkage Group LG11"/>
</dbReference>
<dbReference type="AlphaFoldDB" id="A0AAV8SCV3"/>
<keyword evidence="3" id="KW-1185">Reference proteome</keyword>
<evidence type="ECO:0000313" key="2">
    <source>
        <dbReference type="EMBL" id="KAJ8750027.1"/>
    </source>
</evidence>
<protein>
    <submittedName>
        <fullName evidence="2">Uncharacterized protein</fullName>
    </submittedName>
</protein>
<feature type="region of interest" description="Disordered" evidence="1">
    <location>
        <begin position="124"/>
        <end position="148"/>
    </location>
</feature>